<accession>A0A8H4CDX2</accession>
<name>A0A8H4CDX2_COLGL</name>
<proteinExistence type="predicted"/>
<organism evidence="5 6">
    <name type="scientific">Colletotrichum gloeosporioides</name>
    <name type="common">Anthracnose fungus</name>
    <name type="synonym">Glomerella cingulata</name>
    <dbReference type="NCBI Taxonomy" id="474922"/>
    <lineage>
        <taxon>Eukaryota</taxon>
        <taxon>Fungi</taxon>
        <taxon>Dikarya</taxon>
        <taxon>Ascomycota</taxon>
        <taxon>Pezizomycotina</taxon>
        <taxon>Sordariomycetes</taxon>
        <taxon>Hypocreomycetidae</taxon>
        <taxon>Glomerellales</taxon>
        <taxon>Glomerellaceae</taxon>
        <taxon>Colletotrichum</taxon>
        <taxon>Colletotrichum gloeosporioides species complex</taxon>
    </lineage>
</organism>
<sequence>MIRQRQIQCLKLLDICPYRSRKDINPERVEGTCEWFVKHNLFRDWADSARSSLLWVSADPGCGKSVLSRFLVDHVLRNDPKRVVCYFFFKEDFPDQRTAAGAICSILRQLFTLQPGLLNEQIISEFENEGARLTESFSSLFELFLRVASGRKFQLLCVLDALDECQEADRRELVAALSKFYMNPPDQFALKFIVTSRPYIQIERGFRQLETSWPTIHLRGEDDSQATKIAREIDIFTRSRVRQISVSLGLGEDETKFLETEVMRTENRTYLWVKLALDVVENILSFTKDNVEEILGSIPEGLDRLYERILNRSYDVVMARKLLHIVIAASEPMTLKQMAMALAVSEKHQKLGDIQLEPLDRFKDTLRATCGLFVTVIDDKIYFIHQTAKEFLVPNDAGQQITQPRRMEDGSKEPFLWKNTFNSVDSQSILAESCIQYLRLWYGPDNLERAREAPGLSFYPYAALYWHGHLQNSNASFKVNCSALAESFCEVICDDSFSSGQESGLYGSKHERSWFSFWLFTYFGRPLPAKPTPLIVAASCGLETVAKSILNSQCPIRCGPDECHRSPLWWAARTGQNEIVRLLLSSRPEIRATVNELQDNKTPLMVAAFYGQSSTVHTLINNCEVQLSLHDSNSMTALHHALKERHEEVAQMFLDREEIFCNATDHQLWMAFKFSIQNGYTRMSLTIARRLKPDFLRACRLSPILFTATEYLPASNSAEYPKLDLLKSIHDIGNSDPSFEDENHRSAVWWTSELPDNLDVLKWLLSELSLEPDVADRWGQTPFLRVAANNSVAKMKILLETGNININSPDHQNRTPLIHAVLTTGYSDDQQMRDAVSLLLSNNANTDVQDTDGRTALMHASEAGYQDVVNLLIDHGASLDLKDDFGQTALMLAREVNRYNMDPDDIDFETRWVSSSLHSNEGSVHARIVNRLVKAGAEDGGKTPKG</sequence>
<dbReference type="PROSITE" id="PS50088">
    <property type="entry name" value="ANK_REPEAT"/>
    <property type="match status" value="1"/>
</dbReference>
<evidence type="ECO:0000259" key="3">
    <source>
        <dbReference type="Pfam" id="PF22939"/>
    </source>
</evidence>
<evidence type="ECO:0000256" key="1">
    <source>
        <dbReference type="ARBA" id="ARBA00022737"/>
    </source>
</evidence>
<dbReference type="EMBL" id="WVTB01000066">
    <property type="protein sequence ID" value="KAF3801897.1"/>
    <property type="molecule type" value="Genomic_DNA"/>
</dbReference>
<feature type="domain" description="GPI inositol-deacylase winged helix" evidence="3">
    <location>
        <begin position="315"/>
        <end position="396"/>
    </location>
</feature>
<dbReference type="Pfam" id="PF24883">
    <property type="entry name" value="NPHP3_N"/>
    <property type="match status" value="1"/>
</dbReference>
<dbReference type="Pfam" id="PF12796">
    <property type="entry name" value="Ank_2"/>
    <property type="match status" value="4"/>
</dbReference>
<dbReference type="InterPro" id="IPR036770">
    <property type="entry name" value="Ankyrin_rpt-contain_sf"/>
</dbReference>
<reference evidence="5" key="1">
    <citation type="journal article" date="2020" name="Phytopathology">
        <title>Genome sequence and comparative analysis of Colletotrichum gloeosporioides isolated from Liriodendron leaves.</title>
        <authorList>
            <person name="Fu F.F."/>
            <person name="Hao Z."/>
            <person name="Wang P."/>
            <person name="Lu Y."/>
            <person name="Xue L.J."/>
            <person name="Wei G."/>
            <person name="Tian Y."/>
            <person name="Baishi H."/>
            <person name="Xu H."/>
            <person name="Shi J."/>
            <person name="Cheng T."/>
            <person name="Wang G."/>
            <person name="Yi Y."/>
            <person name="Chen J."/>
        </authorList>
    </citation>
    <scope>NUCLEOTIDE SEQUENCE</scope>
    <source>
        <strain evidence="5">Lc1</strain>
    </source>
</reference>
<evidence type="ECO:0000313" key="5">
    <source>
        <dbReference type="EMBL" id="KAF3801897.1"/>
    </source>
</evidence>
<dbReference type="SMART" id="SM00248">
    <property type="entry name" value="ANK"/>
    <property type="match status" value="8"/>
</dbReference>
<dbReference type="InterPro" id="IPR002110">
    <property type="entry name" value="Ankyrin_rpt"/>
</dbReference>
<dbReference type="SUPFAM" id="SSF52540">
    <property type="entry name" value="P-loop containing nucleoside triphosphate hydrolases"/>
    <property type="match status" value="1"/>
</dbReference>
<dbReference type="InterPro" id="IPR056884">
    <property type="entry name" value="NPHP3-like_N"/>
</dbReference>
<comment type="caution">
    <text evidence="5">The sequence shown here is derived from an EMBL/GenBank/DDBJ whole genome shotgun (WGS) entry which is preliminary data.</text>
</comment>
<feature type="domain" description="Nephrocystin 3-like N-terminal" evidence="4">
    <location>
        <begin position="31"/>
        <end position="197"/>
    </location>
</feature>
<dbReference type="Pfam" id="PF22939">
    <property type="entry name" value="WHD_GPIID"/>
    <property type="match status" value="1"/>
</dbReference>
<dbReference type="Gene3D" id="1.25.40.20">
    <property type="entry name" value="Ankyrin repeat-containing domain"/>
    <property type="match status" value="2"/>
</dbReference>
<dbReference type="PROSITE" id="PS50297">
    <property type="entry name" value="ANK_REP_REGION"/>
    <property type="match status" value="1"/>
</dbReference>
<feature type="repeat" description="ANK" evidence="2">
    <location>
        <begin position="852"/>
        <end position="884"/>
    </location>
</feature>
<reference evidence="5" key="2">
    <citation type="submission" date="2020-03" db="EMBL/GenBank/DDBJ databases">
        <authorList>
            <person name="Fu F.-F."/>
            <person name="Chen J."/>
        </authorList>
    </citation>
    <scope>NUCLEOTIDE SEQUENCE</scope>
    <source>
        <strain evidence="5">Lc1</strain>
    </source>
</reference>
<evidence type="ECO:0000313" key="6">
    <source>
        <dbReference type="Proteomes" id="UP000613401"/>
    </source>
</evidence>
<dbReference type="InterPro" id="IPR054471">
    <property type="entry name" value="GPIID_WHD"/>
</dbReference>
<evidence type="ECO:0000259" key="4">
    <source>
        <dbReference type="Pfam" id="PF24883"/>
    </source>
</evidence>
<dbReference type="GeneID" id="69022224"/>
<dbReference type="PANTHER" id="PTHR10039:SF14">
    <property type="entry name" value="NACHT DOMAIN-CONTAINING PROTEIN"/>
    <property type="match status" value="1"/>
</dbReference>
<dbReference type="SUPFAM" id="SSF48403">
    <property type="entry name" value="Ankyrin repeat"/>
    <property type="match status" value="1"/>
</dbReference>
<dbReference type="RefSeq" id="XP_045261056.1">
    <property type="nucleotide sequence ID" value="XM_045414934.1"/>
</dbReference>
<evidence type="ECO:0000256" key="2">
    <source>
        <dbReference type="PROSITE-ProRule" id="PRU00023"/>
    </source>
</evidence>
<dbReference type="PANTHER" id="PTHR10039">
    <property type="entry name" value="AMELOGENIN"/>
    <property type="match status" value="1"/>
</dbReference>
<dbReference type="Proteomes" id="UP000613401">
    <property type="component" value="Unassembled WGS sequence"/>
</dbReference>
<gene>
    <name evidence="5" type="ORF">GCG54_00015119</name>
</gene>
<dbReference type="InterPro" id="IPR027417">
    <property type="entry name" value="P-loop_NTPase"/>
</dbReference>
<keyword evidence="2" id="KW-0040">ANK repeat</keyword>
<dbReference type="AlphaFoldDB" id="A0A8H4CDX2"/>
<protein>
    <submittedName>
        <fullName evidence="5">Vegetative incompatibility protein HET-E-1</fullName>
    </submittedName>
</protein>
<dbReference type="Gene3D" id="3.40.50.300">
    <property type="entry name" value="P-loop containing nucleotide triphosphate hydrolases"/>
    <property type="match status" value="1"/>
</dbReference>
<keyword evidence="6" id="KW-1185">Reference proteome</keyword>
<keyword evidence="1" id="KW-0677">Repeat</keyword>